<comment type="similarity">
    <text evidence="3">Belongs to the pICln (TC 1.A.47) family.</text>
</comment>
<dbReference type="Pfam" id="PF03517">
    <property type="entry name" value="Voldacs"/>
    <property type="match status" value="1"/>
</dbReference>
<dbReference type="AlphaFoldDB" id="A0A8T0A3B9"/>
<dbReference type="GO" id="GO:0034715">
    <property type="term" value="C:pICln-Sm protein complex"/>
    <property type="evidence" value="ECO:0007669"/>
    <property type="project" value="InterPro"/>
</dbReference>
<accession>A0A8T0A3B9</accession>
<evidence type="ECO:0000256" key="3">
    <source>
        <dbReference type="ARBA" id="ARBA00007054"/>
    </source>
</evidence>
<evidence type="ECO:0000256" key="4">
    <source>
        <dbReference type="ARBA" id="ARBA00015653"/>
    </source>
</evidence>
<comment type="function">
    <text evidence="7">Involved in both the assembly of spliceosomal snRNPs and the methylation of Sm proteins. Chaperone that regulates the assembly of spliceosomal U1, U2, U4 and U5 small nuclear ribonucleoproteins (snRNPs), the building blocks of the spliceosome, and thereby plays an important role in the splicing of cellular pre-mRNAs. Most spliceosomal snRNPs contain a common set of Sm proteins SNRPB, SNRPD1, SNRPD2, SNRPD3, SNRPE, SNRPF and SNRPG that assemble in a heptameric protein ring on the Sm site of the small nuclear RNA to form the core snRNP (Sm core). In the cytosol, the Sm proteins SNRPD1, SNRPD2, SNRPE, SNRPF and SNRPG are trapped in an inactive 6S pICln-Sm complex by the chaperone CLNS1A that controls the assembly of the core snRNP. Dissociation by the SMN complex of CLNS1A from the trapped Sm proteins and their transfer to an SMN-Sm complex triggers the assembly of core snRNPs and their transport to the nucleus.</text>
</comment>
<dbReference type="GO" id="GO:0000387">
    <property type="term" value="P:spliceosomal snRNP assembly"/>
    <property type="evidence" value="ECO:0007669"/>
    <property type="project" value="InterPro"/>
</dbReference>
<dbReference type="EMBL" id="JABEBT010000003">
    <property type="protein sequence ID" value="KAF7639875.1"/>
    <property type="molecule type" value="Genomic_DNA"/>
</dbReference>
<proteinExistence type="inferred from homology"/>
<name>A0A8T0A3B9_9BILA</name>
<dbReference type="InterPro" id="IPR003521">
    <property type="entry name" value="ICln"/>
</dbReference>
<evidence type="ECO:0000256" key="6">
    <source>
        <dbReference type="ARBA" id="ARBA00023242"/>
    </source>
</evidence>
<dbReference type="InterPro" id="IPR039924">
    <property type="entry name" value="ICln/Lot5/Saf5"/>
</dbReference>
<organism evidence="8 9">
    <name type="scientific">Meloidogyne graminicola</name>
    <dbReference type="NCBI Taxonomy" id="189291"/>
    <lineage>
        <taxon>Eukaryota</taxon>
        <taxon>Metazoa</taxon>
        <taxon>Ecdysozoa</taxon>
        <taxon>Nematoda</taxon>
        <taxon>Chromadorea</taxon>
        <taxon>Rhabditida</taxon>
        <taxon>Tylenchina</taxon>
        <taxon>Tylenchomorpha</taxon>
        <taxon>Tylenchoidea</taxon>
        <taxon>Meloidogynidae</taxon>
        <taxon>Meloidogyninae</taxon>
        <taxon>Meloidogyne</taxon>
    </lineage>
</organism>
<dbReference type="Proteomes" id="UP000605970">
    <property type="component" value="Unassembled WGS sequence"/>
</dbReference>
<evidence type="ECO:0000256" key="7">
    <source>
        <dbReference type="ARBA" id="ARBA00045890"/>
    </source>
</evidence>
<evidence type="ECO:0000313" key="9">
    <source>
        <dbReference type="Proteomes" id="UP000605970"/>
    </source>
</evidence>
<sequence>MLVLQDISEPSENVMATENMVVAYWERDCLGQGNLFLTDRQLIWINPTSRKGLRLPVPSIVVHAVSATNENFPEPCLFTLIDTAKAGVDYIPETFDDDGEELEDNEDIKTVAFRLIPADPSHIQDLFATLNKCQELNPEPEDYSEDECIDDEECGENGGLDEDEAMNGDNQGIFKKKSVRPISTFLCLFERGNFAEFFKTKKTIHCGHCEKVGADRFRPFCAYSKEEILLNFLRPKKLYIVAIVKKLEQFKECAQIIPPEKSTCSKKKSVVRISTFLCSFERGNSAESFKPKKSIESGHFEKVGAERISFFLGLFERGEFSESFKPKKSIESGHFEKNEFRLFCAHSKEEILLNLLSPKKVYIVAILKKLEQVKECAQIIPPEKSTCSKKKSVVRFRLFCAHSKEEIQLNLLSPKKVYIVAILKKLEQVKECAQIIPPEKSTCSKKNL</sequence>
<dbReference type="InterPro" id="IPR011993">
    <property type="entry name" value="PH-like_dom_sf"/>
</dbReference>
<dbReference type="GO" id="GO:0006821">
    <property type="term" value="P:chloride transport"/>
    <property type="evidence" value="ECO:0007669"/>
    <property type="project" value="InterPro"/>
</dbReference>
<dbReference type="PANTHER" id="PTHR21399">
    <property type="entry name" value="CHLORIDE CONDUCTANCE REGULATORY PROTEIN ICLN"/>
    <property type="match status" value="1"/>
</dbReference>
<evidence type="ECO:0000256" key="5">
    <source>
        <dbReference type="ARBA" id="ARBA00022490"/>
    </source>
</evidence>
<keyword evidence="9" id="KW-1185">Reference proteome</keyword>
<evidence type="ECO:0000256" key="2">
    <source>
        <dbReference type="ARBA" id="ARBA00004496"/>
    </source>
</evidence>
<dbReference type="Gene3D" id="2.30.29.30">
    <property type="entry name" value="Pleckstrin-homology domain (PH domain)/Phosphotyrosine-binding domain (PTB)"/>
    <property type="match status" value="1"/>
</dbReference>
<comment type="caution">
    <text evidence="8">The sequence shown here is derived from an EMBL/GenBank/DDBJ whole genome shotgun (WGS) entry which is preliminary data.</text>
</comment>
<protein>
    <recommendedName>
        <fullName evidence="4">Methylosome subunit pICln</fullName>
    </recommendedName>
</protein>
<dbReference type="GO" id="GO:0005886">
    <property type="term" value="C:plasma membrane"/>
    <property type="evidence" value="ECO:0007669"/>
    <property type="project" value="InterPro"/>
</dbReference>
<comment type="subcellular location">
    <subcellularLocation>
        <location evidence="2">Cytoplasm</location>
    </subcellularLocation>
    <subcellularLocation>
        <location evidence="1">Nucleus</location>
    </subcellularLocation>
</comment>
<gene>
    <name evidence="8" type="ORF">Mgra_00000796</name>
</gene>
<dbReference type="PRINTS" id="PR01348">
    <property type="entry name" value="ICLNCHANNEL"/>
</dbReference>
<evidence type="ECO:0000313" key="8">
    <source>
        <dbReference type="EMBL" id="KAF7639875.1"/>
    </source>
</evidence>
<dbReference type="GO" id="GO:0005681">
    <property type="term" value="C:spliceosomal complex"/>
    <property type="evidence" value="ECO:0007669"/>
    <property type="project" value="TreeGrafter"/>
</dbReference>
<dbReference type="GO" id="GO:0006884">
    <property type="term" value="P:cell volume homeostasis"/>
    <property type="evidence" value="ECO:0007669"/>
    <property type="project" value="InterPro"/>
</dbReference>
<reference evidence="8" key="1">
    <citation type="journal article" date="2020" name="Ecol. Evol.">
        <title>Genome structure and content of the rice root-knot nematode (Meloidogyne graminicola).</title>
        <authorList>
            <person name="Phan N.T."/>
            <person name="Danchin E.G.J."/>
            <person name="Klopp C."/>
            <person name="Perfus-Barbeoch L."/>
            <person name="Kozlowski D.K."/>
            <person name="Koutsovoulos G.D."/>
            <person name="Lopez-Roques C."/>
            <person name="Bouchez O."/>
            <person name="Zahm M."/>
            <person name="Besnard G."/>
            <person name="Bellafiore S."/>
        </authorList>
    </citation>
    <scope>NUCLEOTIDE SEQUENCE</scope>
    <source>
        <strain evidence="8">VN-18</strain>
    </source>
</reference>
<dbReference type="GO" id="GO:0034709">
    <property type="term" value="C:methylosome"/>
    <property type="evidence" value="ECO:0007669"/>
    <property type="project" value="InterPro"/>
</dbReference>
<dbReference type="OrthoDB" id="19714at2759"/>
<dbReference type="GO" id="GO:0045292">
    <property type="term" value="P:mRNA cis splicing, via spliceosome"/>
    <property type="evidence" value="ECO:0007669"/>
    <property type="project" value="TreeGrafter"/>
</dbReference>
<dbReference type="GO" id="GO:0005829">
    <property type="term" value="C:cytosol"/>
    <property type="evidence" value="ECO:0007669"/>
    <property type="project" value="InterPro"/>
</dbReference>
<keyword evidence="5" id="KW-0963">Cytoplasm</keyword>
<keyword evidence="6" id="KW-0539">Nucleus</keyword>
<dbReference type="PANTHER" id="PTHR21399:SF0">
    <property type="entry name" value="METHYLOSOME SUBUNIT PICLN"/>
    <property type="match status" value="1"/>
</dbReference>
<evidence type="ECO:0000256" key="1">
    <source>
        <dbReference type="ARBA" id="ARBA00004123"/>
    </source>
</evidence>